<dbReference type="Proteomes" id="UP000792457">
    <property type="component" value="Unassembled WGS sequence"/>
</dbReference>
<dbReference type="AlphaFoldDB" id="A0A8K0K819"/>
<name>A0A8K0K819_LADFU</name>
<protein>
    <submittedName>
        <fullName evidence="1">Uncharacterized protein</fullName>
    </submittedName>
</protein>
<comment type="caution">
    <text evidence="1">The sequence shown here is derived from an EMBL/GenBank/DDBJ whole genome shotgun (WGS) entry which is preliminary data.</text>
</comment>
<dbReference type="EMBL" id="KZ308465">
    <property type="protein sequence ID" value="KAG8230095.1"/>
    <property type="molecule type" value="Genomic_DNA"/>
</dbReference>
<organism evidence="1 2">
    <name type="scientific">Ladona fulva</name>
    <name type="common">Scarce chaser dragonfly</name>
    <name type="synonym">Libellula fulva</name>
    <dbReference type="NCBI Taxonomy" id="123851"/>
    <lineage>
        <taxon>Eukaryota</taxon>
        <taxon>Metazoa</taxon>
        <taxon>Ecdysozoa</taxon>
        <taxon>Arthropoda</taxon>
        <taxon>Hexapoda</taxon>
        <taxon>Insecta</taxon>
        <taxon>Pterygota</taxon>
        <taxon>Palaeoptera</taxon>
        <taxon>Odonata</taxon>
        <taxon>Epiprocta</taxon>
        <taxon>Anisoptera</taxon>
        <taxon>Libelluloidea</taxon>
        <taxon>Libellulidae</taxon>
        <taxon>Ladona</taxon>
    </lineage>
</organism>
<evidence type="ECO:0000313" key="1">
    <source>
        <dbReference type="EMBL" id="KAG8230095.1"/>
    </source>
</evidence>
<reference evidence="1" key="2">
    <citation type="submission" date="2017-10" db="EMBL/GenBank/DDBJ databases">
        <title>Ladona fulva Genome sequencing and assembly.</title>
        <authorList>
            <person name="Murali S."/>
            <person name="Richards S."/>
            <person name="Bandaranaike D."/>
            <person name="Bellair M."/>
            <person name="Blankenburg K."/>
            <person name="Chao H."/>
            <person name="Dinh H."/>
            <person name="Doddapaneni H."/>
            <person name="Dugan-Rocha S."/>
            <person name="Elkadiri S."/>
            <person name="Gnanaolivu R."/>
            <person name="Hernandez B."/>
            <person name="Skinner E."/>
            <person name="Javaid M."/>
            <person name="Lee S."/>
            <person name="Li M."/>
            <person name="Ming W."/>
            <person name="Munidasa M."/>
            <person name="Muniz J."/>
            <person name="Nguyen L."/>
            <person name="Hughes D."/>
            <person name="Osuji N."/>
            <person name="Pu L.-L."/>
            <person name="Puazo M."/>
            <person name="Qu C."/>
            <person name="Quiroz J."/>
            <person name="Raj R."/>
            <person name="Weissenberger G."/>
            <person name="Xin Y."/>
            <person name="Zou X."/>
            <person name="Han Y."/>
            <person name="Worley K."/>
            <person name="Muzny D."/>
            <person name="Gibbs R."/>
        </authorList>
    </citation>
    <scope>NUCLEOTIDE SEQUENCE</scope>
    <source>
        <strain evidence="1">Sampled in the wild</strain>
    </source>
</reference>
<accession>A0A8K0K819</accession>
<dbReference type="OrthoDB" id="6782675at2759"/>
<proteinExistence type="predicted"/>
<keyword evidence="2" id="KW-1185">Reference proteome</keyword>
<gene>
    <name evidence="1" type="ORF">J437_LFUL007639</name>
</gene>
<evidence type="ECO:0000313" key="2">
    <source>
        <dbReference type="Proteomes" id="UP000792457"/>
    </source>
</evidence>
<reference evidence="1" key="1">
    <citation type="submission" date="2013-04" db="EMBL/GenBank/DDBJ databases">
        <authorList>
            <person name="Qu J."/>
            <person name="Murali S.C."/>
            <person name="Bandaranaike D."/>
            <person name="Bellair M."/>
            <person name="Blankenburg K."/>
            <person name="Chao H."/>
            <person name="Dinh H."/>
            <person name="Doddapaneni H."/>
            <person name="Downs B."/>
            <person name="Dugan-Rocha S."/>
            <person name="Elkadiri S."/>
            <person name="Gnanaolivu R.D."/>
            <person name="Hernandez B."/>
            <person name="Javaid M."/>
            <person name="Jayaseelan J.C."/>
            <person name="Lee S."/>
            <person name="Li M."/>
            <person name="Ming W."/>
            <person name="Munidasa M."/>
            <person name="Muniz J."/>
            <person name="Nguyen L."/>
            <person name="Ongeri F."/>
            <person name="Osuji N."/>
            <person name="Pu L.-L."/>
            <person name="Puazo M."/>
            <person name="Qu C."/>
            <person name="Quiroz J."/>
            <person name="Raj R."/>
            <person name="Weissenberger G."/>
            <person name="Xin Y."/>
            <person name="Zou X."/>
            <person name="Han Y."/>
            <person name="Richards S."/>
            <person name="Worley K."/>
            <person name="Muzny D."/>
            <person name="Gibbs R."/>
        </authorList>
    </citation>
    <scope>NUCLEOTIDE SEQUENCE</scope>
    <source>
        <strain evidence="1">Sampled in the wild</strain>
    </source>
</reference>
<sequence>MDRKTNVSANFGQFNQQLLLKRNTTRQTKKYDNLARKKPVATPLNPDRTVINLLGESINDSTKTVLTKGLNFAPTPCSIPYQDFIGGIEPAIRKLPKEAAEEIRSQVTHFLKKAVPPKPNLSKEEKEALKELKTRKDIAILPADKGNATVLMTLKNYHEKIHTMLSDPAYRKIPRDPTESIKRKKIFQNLCCRHKFRERSVLFG</sequence>